<feature type="region of interest" description="Disordered" evidence="3">
    <location>
        <begin position="1"/>
        <end position="178"/>
    </location>
</feature>
<evidence type="ECO:0000256" key="2">
    <source>
        <dbReference type="ARBA" id="ARBA00019577"/>
    </source>
</evidence>
<dbReference type="AlphaFoldDB" id="A0A446BD30"/>
<dbReference type="Proteomes" id="UP000289323">
    <property type="component" value="Unassembled WGS sequence"/>
</dbReference>
<dbReference type="GO" id="GO:0016197">
    <property type="term" value="P:endosomal transport"/>
    <property type="evidence" value="ECO:0007669"/>
    <property type="project" value="TreeGrafter"/>
</dbReference>
<dbReference type="PANTHER" id="PTHR13073">
    <property type="entry name" value="BLOC-1 COMPLEX SUBUNIT 1"/>
    <property type="match status" value="1"/>
</dbReference>
<dbReference type="PANTHER" id="PTHR13073:SF0">
    <property type="entry name" value="BIOGENESIS OF LYSOSOME-RELATED ORGANELLES COMPLEX 1 SUBUNIT 1"/>
    <property type="match status" value="1"/>
</dbReference>
<name>A0A446BD30_9PEZI</name>
<gene>
    <name evidence="4" type="ORF">TT172_LOCUS2859</name>
</gene>
<evidence type="ECO:0000313" key="4">
    <source>
        <dbReference type="EMBL" id="SPQ20440.1"/>
    </source>
</evidence>
<reference evidence="4 5" key="1">
    <citation type="submission" date="2018-04" db="EMBL/GenBank/DDBJ databases">
        <authorList>
            <person name="Huttner S."/>
            <person name="Dainat J."/>
        </authorList>
    </citation>
    <scope>NUCLEOTIDE SEQUENCE [LARGE SCALE GENOMIC DNA]</scope>
</reference>
<dbReference type="GO" id="GO:0031083">
    <property type="term" value="C:BLOC-1 complex"/>
    <property type="evidence" value="ECO:0007669"/>
    <property type="project" value="InterPro"/>
</dbReference>
<feature type="region of interest" description="Disordered" evidence="3">
    <location>
        <begin position="273"/>
        <end position="317"/>
    </location>
</feature>
<dbReference type="Pfam" id="PF06320">
    <property type="entry name" value="GCN5L1"/>
    <property type="match status" value="1"/>
</dbReference>
<comment type="similarity">
    <text evidence="1">Belongs to the BLOC1S1 family.</text>
</comment>
<sequence>MSPPMPLTAASISRAQPSAPSVTNATATAASPSASSSSANAGTVAARRPASIFSSLLSSSSIGTSTRSGIKPPSNNPTSPASVAASSVSVSVSTSAAPLPHSSAPSTTTTASSSTSTTTPSRSTNTPTQPTSASTSIPFHPPPPPHLQPPPPTSHPPHPPPHHHPQPQPPPPPPPTSELITQARTAVLASIGNLLDRELTTRAAQLHVNHAAIGRQEREVARATAGLRRENERLGRLAEAHARRVKEIGDVQNWAEMLEREFLILEETVRHDGHHREDGEGDVVMNDAAGPETVPLPASPPAGESAFVDREEVAAES</sequence>
<feature type="compositionally biased region" description="Pro residues" evidence="3">
    <location>
        <begin position="166"/>
        <end position="176"/>
    </location>
</feature>
<feature type="compositionally biased region" description="Low complexity" evidence="3">
    <location>
        <begin position="18"/>
        <end position="132"/>
    </location>
</feature>
<evidence type="ECO:0000256" key="1">
    <source>
        <dbReference type="ARBA" id="ARBA00007133"/>
    </source>
</evidence>
<accession>A0A446BD30</accession>
<protein>
    <recommendedName>
        <fullName evidence="2">Biogenesis of lysosome-related organelles complex 1 subunit 1</fullName>
    </recommendedName>
</protein>
<organism evidence="4 5">
    <name type="scientific">Thermothielavioides terrestris</name>
    <dbReference type="NCBI Taxonomy" id="2587410"/>
    <lineage>
        <taxon>Eukaryota</taxon>
        <taxon>Fungi</taxon>
        <taxon>Dikarya</taxon>
        <taxon>Ascomycota</taxon>
        <taxon>Pezizomycotina</taxon>
        <taxon>Sordariomycetes</taxon>
        <taxon>Sordariomycetidae</taxon>
        <taxon>Sordariales</taxon>
        <taxon>Chaetomiaceae</taxon>
        <taxon>Thermothielavioides</taxon>
    </lineage>
</organism>
<dbReference type="InterPro" id="IPR009395">
    <property type="entry name" value="BLOC1S1"/>
</dbReference>
<dbReference type="EMBL" id="OUUZ01000004">
    <property type="protein sequence ID" value="SPQ20440.1"/>
    <property type="molecule type" value="Genomic_DNA"/>
</dbReference>
<feature type="compositionally biased region" description="Pro residues" evidence="3">
    <location>
        <begin position="139"/>
        <end position="159"/>
    </location>
</feature>
<proteinExistence type="inferred from homology"/>
<feature type="compositionally biased region" description="Basic and acidic residues" evidence="3">
    <location>
        <begin position="307"/>
        <end position="317"/>
    </location>
</feature>
<evidence type="ECO:0000256" key="3">
    <source>
        <dbReference type="SAM" id="MobiDB-lite"/>
    </source>
</evidence>
<evidence type="ECO:0000313" key="5">
    <source>
        <dbReference type="Proteomes" id="UP000289323"/>
    </source>
</evidence>